<feature type="transmembrane region" description="Helical" evidence="1">
    <location>
        <begin position="40"/>
        <end position="65"/>
    </location>
</feature>
<evidence type="ECO:0000313" key="3">
    <source>
        <dbReference type="Proteomes" id="UP000176322"/>
    </source>
</evidence>
<gene>
    <name evidence="2" type="ORF">A2837_00870</name>
</gene>
<evidence type="ECO:0008006" key="4">
    <source>
        <dbReference type="Google" id="ProtNLM"/>
    </source>
</evidence>
<keyword evidence="1" id="KW-0812">Transmembrane</keyword>
<reference evidence="2 3" key="1">
    <citation type="journal article" date="2016" name="Nat. Commun.">
        <title>Thousands of microbial genomes shed light on interconnected biogeochemical processes in an aquifer system.</title>
        <authorList>
            <person name="Anantharaman K."/>
            <person name="Brown C.T."/>
            <person name="Hug L.A."/>
            <person name="Sharon I."/>
            <person name="Castelle C.J."/>
            <person name="Probst A.J."/>
            <person name="Thomas B.C."/>
            <person name="Singh A."/>
            <person name="Wilkins M.J."/>
            <person name="Karaoz U."/>
            <person name="Brodie E.L."/>
            <person name="Williams K.H."/>
            <person name="Hubbard S.S."/>
            <person name="Banfield J.F."/>
        </authorList>
    </citation>
    <scope>NUCLEOTIDE SEQUENCE [LARGE SCALE GENOMIC DNA]</scope>
</reference>
<dbReference type="Proteomes" id="UP000176322">
    <property type="component" value="Unassembled WGS sequence"/>
</dbReference>
<keyword evidence="1" id="KW-1133">Transmembrane helix</keyword>
<proteinExistence type="predicted"/>
<dbReference type="STRING" id="1798475.A2837_00870"/>
<dbReference type="AlphaFoldDB" id="A0A1F6BXS8"/>
<feature type="transmembrane region" description="Helical" evidence="1">
    <location>
        <begin position="77"/>
        <end position="98"/>
    </location>
</feature>
<organism evidence="2 3">
    <name type="scientific">Candidatus Kaiserbacteria bacterium RIFCSPHIGHO2_01_FULL_46_22</name>
    <dbReference type="NCBI Taxonomy" id="1798475"/>
    <lineage>
        <taxon>Bacteria</taxon>
        <taxon>Candidatus Kaiseribacteriota</taxon>
    </lineage>
</organism>
<evidence type="ECO:0000256" key="1">
    <source>
        <dbReference type="SAM" id="Phobius"/>
    </source>
</evidence>
<keyword evidence="1" id="KW-0472">Membrane</keyword>
<protein>
    <recommendedName>
        <fullName evidence="4">TVP38/TMEM64 family membrane protein</fullName>
    </recommendedName>
</protein>
<evidence type="ECO:0000313" key="2">
    <source>
        <dbReference type="EMBL" id="OGG41754.1"/>
    </source>
</evidence>
<accession>A0A1F6BXS8</accession>
<dbReference type="EMBL" id="MFKO01000002">
    <property type="protein sequence ID" value="OGG41754.1"/>
    <property type="molecule type" value="Genomic_DNA"/>
</dbReference>
<comment type="caution">
    <text evidence="2">The sequence shown here is derived from an EMBL/GenBank/DDBJ whole genome shotgun (WGS) entry which is preliminary data.</text>
</comment>
<name>A0A1F6BXS8_9BACT</name>
<sequence>MTWIERHYRLLGVIAVLVTLNVFLFFLGPQQVVDSIGVSNTYLIVFIIATVGGMSSFTGATYASAVITFTAGGANPWLIGLCGGVGVFISDSLFYLLAEYGRRVVPHDWKPTLERVARKMRVLPTKTVLLLSYVYHSLPLPSDLMMLALVLGKYSYRTVAPVIFLAALTYSILIAHFGSLWS</sequence>
<feature type="transmembrane region" description="Helical" evidence="1">
    <location>
        <begin position="158"/>
        <end position="181"/>
    </location>
</feature>
<feature type="transmembrane region" description="Helical" evidence="1">
    <location>
        <begin position="6"/>
        <end position="28"/>
    </location>
</feature>